<dbReference type="PANTHER" id="PTHR16290">
    <property type="entry name" value="TRANSCRIPTION FACTOR SMIF DECAPPING ENZYME DCP1"/>
    <property type="match status" value="1"/>
</dbReference>
<dbReference type="Gene3D" id="2.30.29.30">
    <property type="entry name" value="Pleckstrin-homology domain (PH domain)/Phosphotyrosine-binding domain (PTB)"/>
    <property type="match status" value="1"/>
</dbReference>
<dbReference type="GO" id="GO:0000932">
    <property type="term" value="C:P-body"/>
    <property type="evidence" value="ECO:0007669"/>
    <property type="project" value="TreeGrafter"/>
</dbReference>
<dbReference type="Proteomes" id="UP001233172">
    <property type="component" value="Unassembled WGS sequence"/>
</dbReference>
<dbReference type="InterPro" id="IPR010334">
    <property type="entry name" value="Dcp1"/>
</dbReference>
<dbReference type="InterPro" id="IPR011993">
    <property type="entry name" value="PH-like_dom_sf"/>
</dbReference>
<evidence type="ECO:0000256" key="2">
    <source>
        <dbReference type="ARBA" id="ARBA00008778"/>
    </source>
</evidence>
<dbReference type="GO" id="GO:0006397">
    <property type="term" value="P:mRNA processing"/>
    <property type="evidence" value="ECO:0007669"/>
    <property type="project" value="UniProtKB-KW"/>
</dbReference>
<comment type="caution">
    <text evidence="5">The sequence shown here is derived from an EMBL/GenBank/DDBJ whole genome shotgun (WGS) entry which is preliminary data.</text>
</comment>
<dbReference type="GO" id="GO:0008047">
    <property type="term" value="F:enzyme activator activity"/>
    <property type="evidence" value="ECO:0007669"/>
    <property type="project" value="InterPro"/>
</dbReference>
<reference evidence="5" key="1">
    <citation type="journal article" date="2023" name="PLoS Negl. Trop. Dis.">
        <title>A genome sequence for Biomphalaria pfeifferi, the major vector snail for the human-infecting parasite Schistosoma mansoni.</title>
        <authorList>
            <person name="Bu L."/>
            <person name="Lu L."/>
            <person name="Laidemitt M.R."/>
            <person name="Zhang S.M."/>
            <person name="Mutuku M."/>
            <person name="Mkoji G."/>
            <person name="Steinauer M."/>
            <person name="Loker E.S."/>
        </authorList>
    </citation>
    <scope>NUCLEOTIDE SEQUENCE</scope>
    <source>
        <strain evidence="5">KasaAsao</strain>
    </source>
</reference>
<name>A0AAD8F6I6_BIOPF</name>
<dbReference type="GO" id="GO:0000290">
    <property type="term" value="P:deadenylation-dependent decapping of nuclear-transcribed mRNA"/>
    <property type="evidence" value="ECO:0007669"/>
    <property type="project" value="InterPro"/>
</dbReference>
<dbReference type="GO" id="GO:0031087">
    <property type="term" value="P:deadenylation-independent decapping of nuclear-transcribed mRNA"/>
    <property type="evidence" value="ECO:0007669"/>
    <property type="project" value="TreeGrafter"/>
</dbReference>
<evidence type="ECO:0000256" key="1">
    <source>
        <dbReference type="ARBA" id="ARBA00004496"/>
    </source>
</evidence>
<evidence type="ECO:0000313" key="6">
    <source>
        <dbReference type="Proteomes" id="UP001233172"/>
    </source>
</evidence>
<dbReference type="EMBL" id="JASAOG010000099">
    <property type="protein sequence ID" value="KAK0051889.1"/>
    <property type="molecule type" value="Genomic_DNA"/>
</dbReference>
<dbReference type="CDD" id="cd09804">
    <property type="entry name" value="Dcp1"/>
    <property type="match status" value="1"/>
</dbReference>
<accession>A0AAD8F6I6</accession>
<comment type="similarity">
    <text evidence="2">Belongs to the DCP1 family.</text>
</comment>
<keyword evidence="6" id="KW-1185">Reference proteome</keyword>
<dbReference type="AlphaFoldDB" id="A0AAD8F6I6"/>
<evidence type="ECO:0000256" key="3">
    <source>
        <dbReference type="ARBA" id="ARBA00022490"/>
    </source>
</evidence>
<feature type="non-terminal residue" evidence="5">
    <location>
        <position position="123"/>
    </location>
</feature>
<sequence length="123" mass="14213">MAEESRMNLAALQQRDPYITEIIDKAVKVALYKFSQKQNKWSVTDIEGSLFVYRRSASPSYGLMILNRKDLNNLVQPLTSQVEFHLNTPFLLFKKLSDDLEDAILGIWFVDTGECIRLTEKIQ</sequence>
<dbReference type="Pfam" id="PF06058">
    <property type="entry name" value="DCP1"/>
    <property type="match status" value="1"/>
</dbReference>
<protein>
    <submittedName>
        <fullName evidence="5">mRNA-decapping enzyme 1A</fullName>
    </submittedName>
</protein>
<comment type="subcellular location">
    <subcellularLocation>
        <location evidence="1">Cytoplasm</location>
    </subcellularLocation>
</comment>
<organism evidence="5 6">
    <name type="scientific">Biomphalaria pfeifferi</name>
    <name type="common">Bloodfluke planorb</name>
    <name type="synonym">Freshwater snail</name>
    <dbReference type="NCBI Taxonomy" id="112525"/>
    <lineage>
        <taxon>Eukaryota</taxon>
        <taxon>Metazoa</taxon>
        <taxon>Spiralia</taxon>
        <taxon>Lophotrochozoa</taxon>
        <taxon>Mollusca</taxon>
        <taxon>Gastropoda</taxon>
        <taxon>Heterobranchia</taxon>
        <taxon>Euthyneura</taxon>
        <taxon>Panpulmonata</taxon>
        <taxon>Hygrophila</taxon>
        <taxon>Lymnaeoidea</taxon>
        <taxon>Planorbidae</taxon>
        <taxon>Biomphalaria</taxon>
    </lineage>
</organism>
<evidence type="ECO:0000313" key="5">
    <source>
        <dbReference type="EMBL" id="KAK0051889.1"/>
    </source>
</evidence>
<keyword evidence="3" id="KW-0963">Cytoplasm</keyword>
<dbReference type="PANTHER" id="PTHR16290:SF0">
    <property type="entry name" value="DECAPPING PROTEIN 1, ISOFORM A"/>
    <property type="match status" value="1"/>
</dbReference>
<keyword evidence="4" id="KW-0507">mRNA processing</keyword>
<evidence type="ECO:0000256" key="4">
    <source>
        <dbReference type="ARBA" id="ARBA00022664"/>
    </source>
</evidence>
<proteinExistence type="inferred from homology"/>
<dbReference type="GO" id="GO:0003729">
    <property type="term" value="F:mRNA binding"/>
    <property type="evidence" value="ECO:0007669"/>
    <property type="project" value="TreeGrafter"/>
</dbReference>
<gene>
    <name evidence="5" type="ORF">Bpfe_018659</name>
</gene>
<reference evidence="5" key="2">
    <citation type="submission" date="2023-04" db="EMBL/GenBank/DDBJ databases">
        <authorList>
            <person name="Bu L."/>
            <person name="Lu L."/>
            <person name="Laidemitt M.R."/>
            <person name="Zhang S.M."/>
            <person name="Mutuku M."/>
            <person name="Mkoji G."/>
            <person name="Steinauer M."/>
            <person name="Loker E.S."/>
        </authorList>
    </citation>
    <scope>NUCLEOTIDE SEQUENCE</scope>
    <source>
        <strain evidence="5">KasaAsao</strain>
        <tissue evidence="5">Whole Snail</tissue>
    </source>
</reference>
<dbReference type="SUPFAM" id="SSF50729">
    <property type="entry name" value="PH domain-like"/>
    <property type="match status" value="1"/>
</dbReference>